<name>A0A0C3DKK0_9AGAM</name>
<dbReference type="HOGENOM" id="CLU_2293353_0_0_1"/>
<evidence type="ECO:0000313" key="3">
    <source>
        <dbReference type="Proteomes" id="UP000053989"/>
    </source>
</evidence>
<sequence>MAPRPCKSKEQAVAECAAKAAASQQKANQRLDHITGLASLEQWMIDESQQGMAQAAWPLASQIQKLAGNNSVNAPSLMQGDASLPVNQGAKLASTHQDRQK</sequence>
<reference evidence="2 3" key="1">
    <citation type="submission" date="2014-04" db="EMBL/GenBank/DDBJ databases">
        <authorList>
            <consortium name="DOE Joint Genome Institute"/>
            <person name="Kuo A."/>
            <person name="Kohler A."/>
            <person name="Nagy L.G."/>
            <person name="Floudas D."/>
            <person name="Copeland A."/>
            <person name="Barry K.W."/>
            <person name="Cichocki N."/>
            <person name="Veneault-Fourrey C."/>
            <person name="LaButti K."/>
            <person name="Lindquist E.A."/>
            <person name="Lipzen A."/>
            <person name="Lundell T."/>
            <person name="Morin E."/>
            <person name="Murat C."/>
            <person name="Sun H."/>
            <person name="Tunlid A."/>
            <person name="Henrissat B."/>
            <person name="Grigoriev I.V."/>
            <person name="Hibbett D.S."/>
            <person name="Martin F."/>
            <person name="Nordberg H.P."/>
            <person name="Cantor M.N."/>
            <person name="Hua S.X."/>
        </authorList>
    </citation>
    <scope>NUCLEOTIDE SEQUENCE [LARGE SCALE GENOMIC DNA]</scope>
    <source>
        <strain evidence="2 3">Foug A</strain>
    </source>
</reference>
<accession>A0A0C3DKK0</accession>
<evidence type="ECO:0000313" key="2">
    <source>
        <dbReference type="EMBL" id="KIM61210.1"/>
    </source>
</evidence>
<organism evidence="2 3">
    <name type="scientific">Scleroderma citrinum Foug A</name>
    <dbReference type="NCBI Taxonomy" id="1036808"/>
    <lineage>
        <taxon>Eukaryota</taxon>
        <taxon>Fungi</taxon>
        <taxon>Dikarya</taxon>
        <taxon>Basidiomycota</taxon>
        <taxon>Agaricomycotina</taxon>
        <taxon>Agaricomycetes</taxon>
        <taxon>Agaricomycetidae</taxon>
        <taxon>Boletales</taxon>
        <taxon>Sclerodermatineae</taxon>
        <taxon>Sclerodermataceae</taxon>
        <taxon>Scleroderma</taxon>
    </lineage>
</organism>
<dbReference type="InParanoid" id="A0A0C3DKK0"/>
<dbReference type="EMBL" id="KN822054">
    <property type="protein sequence ID" value="KIM61210.1"/>
    <property type="molecule type" value="Genomic_DNA"/>
</dbReference>
<proteinExistence type="predicted"/>
<feature type="region of interest" description="Disordered" evidence="1">
    <location>
        <begin position="71"/>
        <end position="101"/>
    </location>
</feature>
<dbReference type="AlphaFoldDB" id="A0A0C3DKK0"/>
<evidence type="ECO:0000256" key="1">
    <source>
        <dbReference type="SAM" id="MobiDB-lite"/>
    </source>
</evidence>
<dbReference type="Proteomes" id="UP000053989">
    <property type="component" value="Unassembled WGS sequence"/>
</dbReference>
<protein>
    <submittedName>
        <fullName evidence="2">Uncharacterized protein</fullName>
    </submittedName>
</protein>
<gene>
    <name evidence="2" type="ORF">SCLCIDRAFT_26020</name>
</gene>
<reference evidence="3" key="2">
    <citation type="submission" date="2015-01" db="EMBL/GenBank/DDBJ databases">
        <title>Evolutionary Origins and Diversification of the Mycorrhizal Mutualists.</title>
        <authorList>
            <consortium name="DOE Joint Genome Institute"/>
            <consortium name="Mycorrhizal Genomics Consortium"/>
            <person name="Kohler A."/>
            <person name="Kuo A."/>
            <person name="Nagy L.G."/>
            <person name="Floudas D."/>
            <person name="Copeland A."/>
            <person name="Barry K.W."/>
            <person name="Cichocki N."/>
            <person name="Veneault-Fourrey C."/>
            <person name="LaButti K."/>
            <person name="Lindquist E.A."/>
            <person name="Lipzen A."/>
            <person name="Lundell T."/>
            <person name="Morin E."/>
            <person name="Murat C."/>
            <person name="Riley R."/>
            <person name="Ohm R."/>
            <person name="Sun H."/>
            <person name="Tunlid A."/>
            <person name="Henrissat B."/>
            <person name="Grigoriev I.V."/>
            <person name="Hibbett D.S."/>
            <person name="Martin F."/>
        </authorList>
    </citation>
    <scope>NUCLEOTIDE SEQUENCE [LARGE SCALE GENOMIC DNA]</scope>
    <source>
        <strain evidence="3">Foug A</strain>
    </source>
</reference>
<keyword evidence="3" id="KW-1185">Reference proteome</keyword>